<accession>A0A5P1R9F9</accession>
<evidence type="ECO:0000313" key="6">
    <source>
        <dbReference type="Proteomes" id="UP000324760"/>
    </source>
</evidence>
<dbReference type="KEGG" id="ncu:F0U83_03980"/>
<evidence type="ECO:0000256" key="1">
    <source>
        <dbReference type="ARBA" id="ARBA00023015"/>
    </source>
</evidence>
<name>A0A5P1R9F9_9GAMM</name>
<dbReference type="Pfam" id="PF12833">
    <property type="entry name" value="HTH_18"/>
    <property type="match status" value="1"/>
</dbReference>
<evidence type="ECO:0000256" key="2">
    <source>
        <dbReference type="ARBA" id="ARBA00023125"/>
    </source>
</evidence>
<dbReference type="Gene3D" id="1.10.10.60">
    <property type="entry name" value="Homeodomain-like"/>
    <property type="match status" value="2"/>
</dbReference>
<dbReference type="SMART" id="SM00342">
    <property type="entry name" value="HTH_ARAC"/>
    <property type="match status" value="1"/>
</dbReference>
<dbReference type="PANTHER" id="PTHR46796">
    <property type="entry name" value="HTH-TYPE TRANSCRIPTIONAL ACTIVATOR RHAS-RELATED"/>
    <property type="match status" value="1"/>
</dbReference>
<evidence type="ECO:0000313" key="5">
    <source>
        <dbReference type="EMBL" id="QEQ95931.1"/>
    </source>
</evidence>
<dbReference type="Pfam" id="PF02311">
    <property type="entry name" value="AraC_binding"/>
    <property type="match status" value="1"/>
</dbReference>
<sequence>MHTFRVSTMIHKDLDMVTRNPMTPTLLEKLDVFQRLSSSKATLEHQRPLSEGLGMAIWSNKEDNTSYHAPYHHTLSCYIGGGYDTVRVDGSQRKTGGAPGRICLMPAQHQSYWEVGGELRFIHLYFDDAQLQRISESVFDKSFCSNLPDLTFSQDPWIATFCQQLIRPLQRNEQNDSLFLSSAADILLTHLISNYAGLPSLPTNRGGLSPTIQKRLIAYIHAHPSSPITISDLAEQADLSSYHFARMFKHSFGVSPHQYVTEQRLQRAYQQITKDDLDLQSIALENGFFDQSHFNRRFKQRFQMTPRECRGVAKA</sequence>
<feature type="domain" description="HTH araC/xylS-type" evidence="4">
    <location>
        <begin position="214"/>
        <end position="312"/>
    </location>
</feature>
<evidence type="ECO:0000256" key="3">
    <source>
        <dbReference type="ARBA" id="ARBA00023163"/>
    </source>
</evidence>
<dbReference type="PROSITE" id="PS01124">
    <property type="entry name" value="HTH_ARAC_FAMILY_2"/>
    <property type="match status" value="1"/>
</dbReference>
<dbReference type="GO" id="GO:0043565">
    <property type="term" value="F:sequence-specific DNA binding"/>
    <property type="evidence" value="ECO:0007669"/>
    <property type="project" value="InterPro"/>
</dbReference>
<dbReference type="InterPro" id="IPR018060">
    <property type="entry name" value="HTH_AraC"/>
</dbReference>
<dbReference type="SUPFAM" id="SSF46689">
    <property type="entry name" value="Homeodomain-like"/>
    <property type="match status" value="2"/>
</dbReference>
<dbReference type="EMBL" id="CP043869">
    <property type="protein sequence ID" value="QEQ95931.1"/>
    <property type="molecule type" value="Genomic_DNA"/>
</dbReference>
<dbReference type="InterPro" id="IPR050204">
    <property type="entry name" value="AraC_XylS_family_regulators"/>
</dbReference>
<keyword evidence="1" id="KW-0805">Transcription regulation</keyword>
<evidence type="ECO:0000259" key="4">
    <source>
        <dbReference type="PROSITE" id="PS01124"/>
    </source>
</evidence>
<organism evidence="5 6">
    <name type="scientific">Neptunomonas concharum</name>
    <dbReference type="NCBI Taxonomy" id="1031538"/>
    <lineage>
        <taxon>Bacteria</taxon>
        <taxon>Pseudomonadati</taxon>
        <taxon>Pseudomonadota</taxon>
        <taxon>Gammaproteobacteria</taxon>
        <taxon>Oceanospirillales</taxon>
        <taxon>Oceanospirillaceae</taxon>
        <taxon>Neptunomonas</taxon>
    </lineage>
</organism>
<dbReference type="AlphaFoldDB" id="A0A5P1R9F9"/>
<dbReference type="InterPro" id="IPR003313">
    <property type="entry name" value="AraC-bd"/>
</dbReference>
<dbReference type="PANTHER" id="PTHR46796:SF6">
    <property type="entry name" value="ARAC SUBFAMILY"/>
    <property type="match status" value="1"/>
</dbReference>
<proteinExistence type="predicted"/>
<keyword evidence="2" id="KW-0238">DNA-binding</keyword>
<protein>
    <submittedName>
        <fullName evidence="5">Helix-turn-helix transcriptional regulator</fullName>
    </submittedName>
</protein>
<dbReference type="GO" id="GO:0003700">
    <property type="term" value="F:DNA-binding transcription factor activity"/>
    <property type="evidence" value="ECO:0007669"/>
    <property type="project" value="InterPro"/>
</dbReference>
<dbReference type="Proteomes" id="UP000324760">
    <property type="component" value="Chromosome"/>
</dbReference>
<dbReference type="OrthoDB" id="5622169at2"/>
<dbReference type="InterPro" id="IPR009057">
    <property type="entry name" value="Homeodomain-like_sf"/>
</dbReference>
<gene>
    <name evidence="5" type="ORF">F0U83_03980</name>
</gene>
<reference evidence="5 6" key="1">
    <citation type="journal article" date="2019" name="Biochem. Eng. J.">
        <title>Metabolic engineering of the marine bacteria Neptunomonas concharum for the production of acetoin and meso-2,3-butanediol from acetate.</title>
        <authorList>
            <person name="Li W."/>
            <person name="Pu N."/>
            <person name="Liu C.-X."/>
            <person name="Yuan Q.-P."/>
            <person name="Li Z.-J."/>
        </authorList>
    </citation>
    <scope>NUCLEOTIDE SEQUENCE [LARGE SCALE GENOMIC DNA]</scope>
    <source>
        <strain evidence="5 6">JCM17730</strain>
    </source>
</reference>
<keyword evidence="6" id="KW-1185">Reference proteome</keyword>
<keyword evidence="3" id="KW-0804">Transcription</keyword>